<dbReference type="EMBL" id="VEVO01000013">
    <property type="protein sequence ID" value="KAF0033285.1"/>
    <property type="molecule type" value="Genomic_DNA"/>
</dbReference>
<proteinExistence type="predicted"/>
<protein>
    <submittedName>
        <fullName evidence="2">Uncharacterized protein</fullName>
    </submittedName>
</protein>
<dbReference type="AlphaFoldDB" id="A0A6A4SL61"/>
<dbReference type="Proteomes" id="UP000438429">
    <property type="component" value="Unassembled WGS sequence"/>
</dbReference>
<feature type="region of interest" description="Disordered" evidence="1">
    <location>
        <begin position="26"/>
        <end position="57"/>
    </location>
</feature>
<evidence type="ECO:0000313" key="3">
    <source>
        <dbReference type="Proteomes" id="UP000438429"/>
    </source>
</evidence>
<sequence length="101" mass="11247">MLPPLSTSQTFAPDRGCSDLIPCRRERVRGGPTAASRDDVRPMDGVPGGFLPRQTRKTGHWTFSVSNNRNANVSQTSRTVVEEEEEKKKVLMDRSSCLRSV</sequence>
<name>A0A6A4SL61_SCOMX</name>
<reference evidence="2 3" key="1">
    <citation type="submission" date="2019-06" db="EMBL/GenBank/DDBJ databases">
        <title>Draft genomes of female and male turbot (Scophthalmus maximus).</title>
        <authorList>
            <person name="Xu H."/>
            <person name="Xu X.-W."/>
            <person name="Shao C."/>
            <person name="Chen S."/>
        </authorList>
    </citation>
    <scope>NUCLEOTIDE SEQUENCE [LARGE SCALE GENOMIC DNA]</scope>
    <source>
        <strain evidence="2">Ysfricsl-2016a</strain>
        <tissue evidence="2">Blood</tissue>
    </source>
</reference>
<organism evidence="2 3">
    <name type="scientific">Scophthalmus maximus</name>
    <name type="common">Turbot</name>
    <name type="synonym">Psetta maxima</name>
    <dbReference type="NCBI Taxonomy" id="52904"/>
    <lineage>
        <taxon>Eukaryota</taxon>
        <taxon>Metazoa</taxon>
        <taxon>Chordata</taxon>
        <taxon>Craniata</taxon>
        <taxon>Vertebrata</taxon>
        <taxon>Euteleostomi</taxon>
        <taxon>Actinopterygii</taxon>
        <taxon>Neopterygii</taxon>
        <taxon>Teleostei</taxon>
        <taxon>Neoteleostei</taxon>
        <taxon>Acanthomorphata</taxon>
        <taxon>Carangaria</taxon>
        <taxon>Pleuronectiformes</taxon>
        <taxon>Pleuronectoidei</taxon>
        <taxon>Scophthalmidae</taxon>
        <taxon>Scophthalmus</taxon>
    </lineage>
</organism>
<comment type="caution">
    <text evidence="2">The sequence shown here is derived from an EMBL/GenBank/DDBJ whole genome shotgun (WGS) entry which is preliminary data.</text>
</comment>
<evidence type="ECO:0000313" key="2">
    <source>
        <dbReference type="EMBL" id="KAF0033285.1"/>
    </source>
</evidence>
<gene>
    <name evidence="2" type="ORF">F2P81_015575</name>
</gene>
<evidence type="ECO:0000256" key="1">
    <source>
        <dbReference type="SAM" id="MobiDB-lite"/>
    </source>
</evidence>
<accession>A0A6A4SL61</accession>